<accession>A0A7G2CJ16</accession>
<sequence length="444" mass="50342">MRVTDAQLVPGRKRRRGRRSMQQLQRRPHPPSPPKVVSHAMGWDYAPTEGGKTELDRLYDVQLSQIHKILGQPLPPLPKDGSVEPDFFIGFSHYSYRLRDEYRAVIALYLSVPIEAVQLSIAWSGRFDVARFNRSRKVCGVVLSRKLLSPKEGEEGELPDKVKERIAQLIRLINKREEEQLLRSQFCQAGEATPEVEFEVSRREQRLLARLHEWLLAQILRPHLVVIVYGGNYVAEDAARYVEHERQQREMIELKWVKSFHRREVIPQLLSLRMLTSLLSAAVVRGEVENVHVEAGKEDNLLPDPLQTIVRDVGEKAEQCLQQHAGKSYQELSGEKDLPLLLAEDVTPSAVDWLNLTRRALMLHSSAGGANVTAPLPALFVHGAYGGGAQEMRYLQYNKSAMDVLLLHANDVAVKRKIKRRQASGQNRLRIHEEVDGSSSAARG</sequence>
<organism evidence="2 3">
    <name type="scientific">Angomonas deanei</name>
    <dbReference type="NCBI Taxonomy" id="59799"/>
    <lineage>
        <taxon>Eukaryota</taxon>
        <taxon>Discoba</taxon>
        <taxon>Euglenozoa</taxon>
        <taxon>Kinetoplastea</taxon>
        <taxon>Metakinetoplastina</taxon>
        <taxon>Trypanosomatida</taxon>
        <taxon>Trypanosomatidae</taxon>
        <taxon>Strigomonadinae</taxon>
        <taxon>Angomonas</taxon>
    </lineage>
</organism>
<proteinExistence type="predicted"/>
<dbReference type="EMBL" id="LR877159">
    <property type="protein sequence ID" value="CAD2219838.1"/>
    <property type="molecule type" value="Genomic_DNA"/>
</dbReference>
<dbReference type="OrthoDB" id="273523at2759"/>
<reference evidence="2 3" key="1">
    <citation type="submission" date="2020-08" db="EMBL/GenBank/DDBJ databases">
        <authorList>
            <person name="Newling K."/>
            <person name="Davey J."/>
            <person name="Forrester S."/>
        </authorList>
    </citation>
    <scope>NUCLEOTIDE SEQUENCE [LARGE SCALE GENOMIC DNA]</scope>
    <source>
        <strain evidence="3">Crithidia deanei Carvalho (ATCC PRA-265)</strain>
    </source>
</reference>
<evidence type="ECO:0000256" key="1">
    <source>
        <dbReference type="SAM" id="MobiDB-lite"/>
    </source>
</evidence>
<keyword evidence="3" id="KW-1185">Reference proteome</keyword>
<evidence type="ECO:0000313" key="3">
    <source>
        <dbReference type="Proteomes" id="UP000515908"/>
    </source>
</evidence>
<dbReference type="VEuPathDB" id="TriTrypDB:ADEAN_000735100"/>
<name>A0A7G2CJ16_9TRYP</name>
<gene>
    <name evidence="2" type="ORF">ADEAN_000735100</name>
</gene>
<dbReference type="AlphaFoldDB" id="A0A7G2CJ16"/>
<dbReference type="Proteomes" id="UP000515908">
    <property type="component" value="Chromosome 15"/>
</dbReference>
<protein>
    <submittedName>
        <fullName evidence="2">Uncharacterized protein</fullName>
    </submittedName>
</protein>
<evidence type="ECO:0000313" key="2">
    <source>
        <dbReference type="EMBL" id="CAD2219838.1"/>
    </source>
</evidence>
<feature type="region of interest" description="Disordered" evidence="1">
    <location>
        <begin position="1"/>
        <end position="39"/>
    </location>
</feature>